<keyword evidence="7 14" id="KW-0812">Transmembrane</keyword>
<keyword evidence="5 14" id="KW-0121">Carboxypeptidase</keyword>
<dbReference type="PANTHER" id="PTHR30627">
    <property type="entry name" value="PEPTIDOGLYCAN D,D-TRANSPEPTIDASE"/>
    <property type="match status" value="1"/>
</dbReference>
<comment type="caution">
    <text evidence="17">The sequence shown here is derived from an EMBL/GenBank/DDBJ whole genome shotgun (WGS) entry which is preliminary data.</text>
</comment>
<comment type="subcellular location">
    <subcellularLocation>
        <location evidence="14">Cell inner membrane</location>
        <topology evidence="14">Single-pass membrane protein</topology>
    </subcellularLocation>
    <subcellularLocation>
        <location evidence="2">Cell membrane</location>
    </subcellularLocation>
    <subcellularLocation>
        <location evidence="1">Membrane</location>
        <topology evidence="1">Single-pass membrane protein</topology>
    </subcellularLocation>
</comment>
<evidence type="ECO:0000256" key="4">
    <source>
        <dbReference type="ARBA" id="ARBA00022519"/>
    </source>
</evidence>
<dbReference type="GO" id="GO:0008658">
    <property type="term" value="F:penicillin binding"/>
    <property type="evidence" value="ECO:0007669"/>
    <property type="project" value="UniProtKB-UniRule"/>
</dbReference>
<proteinExistence type="inferred from homology"/>
<evidence type="ECO:0000256" key="12">
    <source>
        <dbReference type="ARBA" id="ARBA00023136"/>
    </source>
</evidence>
<dbReference type="Gene3D" id="3.90.1310.10">
    <property type="entry name" value="Penicillin-binding protein 2a (Domain 2)"/>
    <property type="match status" value="1"/>
</dbReference>
<comment type="caution">
    <text evidence="14">Lacks conserved residue(s) required for the propagation of feature annotation.</text>
</comment>
<protein>
    <recommendedName>
        <fullName evidence="14">Peptidoglycan D,D-transpeptidase MrdA</fullName>
        <ecNumber evidence="14">3.4.16.4</ecNumber>
    </recommendedName>
    <alternativeName>
        <fullName evidence="14">Penicillin-binding protein 2</fullName>
        <shortName evidence="14">PBP-2</shortName>
    </alternativeName>
</protein>
<feature type="domain" description="Penicillin-binding protein transpeptidase" evidence="15">
    <location>
        <begin position="269"/>
        <end position="601"/>
    </location>
</feature>
<comment type="pathway">
    <text evidence="14">Cell wall biogenesis; peptidoglycan biosynthesis.</text>
</comment>
<dbReference type="GO" id="GO:0009002">
    <property type="term" value="F:serine-type D-Ala-D-Ala carboxypeptidase activity"/>
    <property type="evidence" value="ECO:0007669"/>
    <property type="project" value="UniProtKB-UniRule"/>
</dbReference>
<evidence type="ECO:0000313" key="18">
    <source>
        <dbReference type="Proteomes" id="UP000247551"/>
    </source>
</evidence>
<dbReference type="EMBL" id="QKLW01000001">
    <property type="protein sequence ID" value="PYF84272.1"/>
    <property type="molecule type" value="Genomic_DNA"/>
</dbReference>
<dbReference type="PANTHER" id="PTHR30627:SF2">
    <property type="entry name" value="PEPTIDOGLYCAN D,D-TRANSPEPTIDASE MRDA"/>
    <property type="match status" value="1"/>
</dbReference>
<evidence type="ECO:0000256" key="8">
    <source>
        <dbReference type="ARBA" id="ARBA00022801"/>
    </source>
</evidence>
<evidence type="ECO:0000256" key="5">
    <source>
        <dbReference type="ARBA" id="ARBA00022645"/>
    </source>
</evidence>
<dbReference type="Proteomes" id="UP000247551">
    <property type="component" value="Unassembled WGS sequence"/>
</dbReference>
<feature type="transmembrane region" description="Helical" evidence="14">
    <location>
        <begin position="21"/>
        <end position="42"/>
    </location>
</feature>
<evidence type="ECO:0000256" key="14">
    <source>
        <dbReference type="HAMAP-Rule" id="MF_02081"/>
    </source>
</evidence>
<dbReference type="GO" id="GO:0008360">
    <property type="term" value="P:regulation of cell shape"/>
    <property type="evidence" value="ECO:0007669"/>
    <property type="project" value="UniProtKB-KW"/>
</dbReference>
<dbReference type="GO" id="GO:0005886">
    <property type="term" value="C:plasma membrane"/>
    <property type="evidence" value="ECO:0007669"/>
    <property type="project" value="UniProtKB-SubCell"/>
</dbReference>
<dbReference type="GO" id="GO:0006508">
    <property type="term" value="P:proteolysis"/>
    <property type="evidence" value="ECO:0007669"/>
    <property type="project" value="UniProtKB-KW"/>
</dbReference>
<dbReference type="NCBIfam" id="TIGR03423">
    <property type="entry name" value="pbp2_mrdA"/>
    <property type="match status" value="1"/>
</dbReference>
<keyword evidence="11 14" id="KW-1133">Transmembrane helix</keyword>
<dbReference type="GO" id="GO:0071972">
    <property type="term" value="F:peptidoglycan L,D-transpeptidase activity"/>
    <property type="evidence" value="ECO:0007669"/>
    <property type="project" value="TreeGrafter"/>
</dbReference>
<evidence type="ECO:0000256" key="1">
    <source>
        <dbReference type="ARBA" id="ARBA00004167"/>
    </source>
</evidence>
<dbReference type="Gene3D" id="3.30.1390.30">
    <property type="entry name" value="Penicillin-binding protein 2a, domain 3"/>
    <property type="match status" value="1"/>
</dbReference>
<dbReference type="InterPro" id="IPR017790">
    <property type="entry name" value="Penicillin-binding_protein_2"/>
</dbReference>
<dbReference type="InterPro" id="IPR050515">
    <property type="entry name" value="Beta-lactam/transpept"/>
</dbReference>
<dbReference type="InterPro" id="IPR012338">
    <property type="entry name" value="Beta-lactam/transpept-like"/>
</dbReference>
<keyword evidence="9 14" id="KW-0133">Cell shape</keyword>
<accession>A0A318V644</accession>
<dbReference type="InterPro" id="IPR001460">
    <property type="entry name" value="PCN-bd_Tpept"/>
</dbReference>
<keyword evidence="13 14" id="KW-0961">Cell wall biogenesis/degradation</keyword>
<keyword evidence="3 14" id="KW-1003">Cell membrane</keyword>
<feature type="domain" description="Penicillin-binding protein dimerisation" evidence="16">
    <location>
        <begin position="65"/>
        <end position="237"/>
    </location>
</feature>
<keyword evidence="12 14" id="KW-0472">Membrane</keyword>
<evidence type="ECO:0000259" key="15">
    <source>
        <dbReference type="Pfam" id="PF00905"/>
    </source>
</evidence>
<evidence type="ECO:0000259" key="16">
    <source>
        <dbReference type="Pfam" id="PF03717"/>
    </source>
</evidence>
<comment type="function">
    <text evidence="14">Catalyzes cross-linking of the peptidoglycan cell wall.</text>
</comment>
<dbReference type="HAMAP" id="MF_02081">
    <property type="entry name" value="MrdA_transpept"/>
    <property type="match status" value="1"/>
</dbReference>
<evidence type="ECO:0000256" key="13">
    <source>
        <dbReference type="ARBA" id="ARBA00023316"/>
    </source>
</evidence>
<evidence type="ECO:0000256" key="9">
    <source>
        <dbReference type="ARBA" id="ARBA00022960"/>
    </source>
</evidence>
<dbReference type="Gene3D" id="3.40.710.10">
    <property type="entry name" value="DD-peptidase/beta-lactamase superfamily"/>
    <property type="match status" value="1"/>
</dbReference>
<keyword evidence="10 14" id="KW-0573">Peptidoglycan synthesis</keyword>
<feature type="active site" description="Acyl-ester intermediate" evidence="14">
    <location>
        <position position="328"/>
    </location>
</feature>
<keyword evidence="8 14" id="KW-0378">Hydrolase</keyword>
<dbReference type="Pfam" id="PF00905">
    <property type="entry name" value="Transpeptidase"/>
    <property type="match status" value="1"/>
</dbReference>
<organism evidence="17 18">
    <name type="scientific">Marinomonas alcarazii</name>
    <dbReference type="NCBI Taxonomy" id="491949"/>
    <lineage>
        <taxon>Bacteria</taxon>
        <taxon>Pseudomonadati</taxon>
        <taxon>Pseudomonadota</taxon>
        <taxon>Gammaproteobacteria</taxon>
        <taxon>Oceanospirillales</taxon>
        <taxon>Oceanospirillaceae</taxon>
        <taxon>Marinomonas</taxon>
    </lineage>
</organism>
<dbReference type="Pfam" id="PF03717">
    <property type="entry name" value="PBP_dimer"/>
    <property type="match status" value="1"/>
</dbReference>
<dbReference type="SUPFAM" id="SSF56601">
    <property type="entry name" value="beta-lactamase/transpeptidase-like"/>
    <property type="match status" value="1"/>
</dbReference>
<evidence type="ECO:0000313" key="17">
    <source>
        <dbReference type="EMBL" id="PYF84272.1"/>
    </source>
</evidence>
<dbReference type="RefSeq" id="WP_110571727.1">
    <property type="nucleotide sequence ID" value="NZ_QKLW01000001.1"/>
</dbReference>
<dbReference type="InterPro" id="IPR005311">
    <property type="entry name" value="PBP_dimer"/>
</dbReference>
<evidence type="ECO:0000256" key="3">
    <source>
        <dbReference type="ARBA" id="ARBA00022475"/>
    </source>
</evidence>
<dbReference type="AlphaFoldDB" id="A0A318V644"/>
<evidence type="ECO:0000256" key="7">
    <source>
        <dbReference type="ARBA" id="ARBA00022692"/>
    </source>
</evidence>
<sequence>MSRRHQNFRNYRQEQRLTQHRLIAAALFVLILAMILMARLFYLQVIEHDLYQTKADDNRVMLVTQPPPRGLIYDRNGLILADNTPIHSLTIIPERVEDFAKLKKMLSGIIEISDAEWEDFDERLKEYRRPYQSLTLKSQLTDEEWAKVAVDLYKLDGVQVEAQLTRYYPYGEAFAHAIGYVGRITSKDLETVDKQAYQGALFIGKTGVEGFYEKTLFGEAGLSKVEVNARGRIMSELDRQNPTPGKDLHLFLDARLQQYAYDLLGNYTGSVVAIDPTTGGVLALVSKPGYDPNLFVRGISYDDYKILRQSKKLPLFNRALRGGYPPASTIKPFMALAGLEYGFSSWTERYFAKGYYQINPDGRRYRDWKRTGHGWIDLERSIIESVDTYYYQLANKMGITPIHNFLTRFGFGQSNLLDLNGQSDGLLPSNEWKKAKYKEPWYPGDSVNVGIGQGFMVATPVQIASATSALASRGHYFYPRMANTIGDEPAVFEDGRGDEHDIVLKDQRNWERMVDAMRKVITDSHGTARRLQGTKYDIAGKTGTGQVFSLQEDQEYDADSLEKRLHDHALFIGFAPAKNPKISIFAIFENGGSSSKPADLSKALFDAYLYDDYPERYDYLKGNKNEG</sequence>
<evidence type="ECO:0000256" key="10">
    <source>
        <dbReference type="ARBA" id="ARBA00022984"/>
    </source>
</evidence>
<keyword evidence="4 14" id="KW-0997">Cell inner membrane</keyword>
<dbReference type="GO" id="GO:0071555">
    <property type="term" value="P:cell wall organization"/>
    <property type="evidence" value="ECO:0007669"/>
    <property type="project" value="UniProtKB-KW"/>
</dbReference>
<name>A0A318V644_9GAMM</name>
<keyword evidence="6 14" id="KW-0645">Protease</keyword>
<dbReference type="SUPFAM" id="SSF56519">
    <property type="entry name" value="Penicillin binding protein dimerisation domain"/>
    <property type="match status" value="1"/>
</dbReference>
<dbReference type="GO" id="GO:0009252">
    <property type="term" value="P:peptidoglycan biosynthetic process"/>
    <property type="evidence" value="ECO:0007669"/>
    <property type="project" value="UniProtKB-UniRule"/>
</dbReference>
<comment type="similarity">
    <text evidence="14">Belongs to the transpeptidase family. MrdA subfamily.</text>
</comment>
<evidence type="ECO:0000256" key="6">
    <source>
        <dbReference type="ARBA" id="ARBA00022670"/>
    </source>
</evidence>
<dbReference type="EC" id="3.4.16.4" evidence="14"/>
<keyword evidence="18" id="KW-1185">Reference proteome</keyword>
<comment type="catalytic activity">
    <reaction evidence="14">
        <text>Preferential cleavage: (Ac)2-L-Lys-D-Ala-|-D-Ala. Also transpeptidation of peptidyl-alanyl moieties that are N-acyl substituents of D-alanine.</text>
        <dbReference type="EC" id="3.4.16.4"/>
    </reaction>
</comment>
<dbReference type="InterPro" id="IPR036138">
    <property type="entry name" value="PBP_dimer_sf"/>
</dbReference>
<evidence type="ECO:0000256" key="2">
    <source>
        <dbReference type="ARBA" id="ARBA00004236"/>
    </source>
</evidence>
<evidence type="ECO:0000256" key="11">
    <source>
        <dbReference type="ARBA" id="ARBA00022989"/>
    </source>
</evidence>
<gene>
    <name evidence="14" type="primary">mrdA</name>
    <name evidence="17" type="ORF">DFP75_101297</name>
</gene>
<reference evidence="17 18" key="1">
    <citation type="submission" date="2018-06" db="EMBL/GenBank/DDBJ databases">
        <title>Genomic Encyclopedia of Type Strains, Phase III (KMG-III): the genomes of soil and plant-associated and newly described type strains.</title>
        <authorList>
            <person name="Whitman W."/>
        </authorList>
    </citation>
    <scope>NUCLEOTIDE SEQUENCE [LARGE SCALE GENOMIC DNA]</scope>
    <source>
        <strain evidence="17 18">CECT 7730</strain>
    </source>
</reference>
<dbReference type="UniPathway" id="UPA00219"/>